<dbReference type="PRINTS" id="PR01837">
    <property type="entry name" value="MGTCSAPBPROT"/>
</dbReference>
<keyword evidence="5 7" id="KW-1133">Transmembrane helix</keyword>
<dbReference type="PANTHER" id="PTHR33778">
    <property type="entry name" value="PROTEIN MGTC"/>
    <property type="match status" value="1"/>
</dbReference>
<feature type="transmembrane region" description="Helical" evidence="7">
    <location>
        <begin position="20"/>
        <end position="37"/>
    </location>
</feature>
<reference evidence="9 10" key="1">
    <citation type="submission" date="2020-08" db="EMBL/GenBank/DDBJ databases">
        <title>Genomic Encyclopedia of Type Strains, Phase IV (KMG-IV): sequencing the most valuable type-strain genomes for metagenomic binning, comparative biology and taxonomic classification.</title>
        <authorList>
            <person name="Goeker M."/>
        </authorList>
    </citation>
    <scope>NUCLEOTIDE SEQUENCE [LARGE SCALE GENOMIC DNA]</scope>
    <source>
        <strain evidence="9 10">DSM 102134</strain>
    </source>
</reference>
<feature type="domain" description="MgtC/SapB/SrpB/YhiD N-terminal" evidence="8">
    <location>
        <begin position="26"/>
        <end position="153"/>
    </location>
</feature>
<dbReference type="InterPro" id="IPR003416">
    <property type="entry name" value="MgtC/SapB/SrpB/YhiD_fam"/>
</dbReference>
<evidence type="ECO:0000256" key="7">
    <source>
        <dbReference type="RuleBase" id="RU365041"/>
    </source>
</evidence>
<keyword evidence="3" id="KW-1003">Cell membrane</keyword>
<protein>
    <recommendedName>
        <fullName evidence="7">Protein MgtC</fullName>
    </recommendedName>
</protein>
<organism evidence="9 10">
    <name type="scientific">Pseudorhizobium flavum</name>
    <dbReference type="NCBI Taxonomy" id="1335061"/>
    <lineage>
        <taxon>Bacteria</taxon>
        <taxon>Pseudomonadati</taxon>
        <taxon>Pseudomonadota</taxon>
        <taxon>Alphaproteobacteria</taxon>
        <taxon>Hyphomicrobiales</taxon>
        <taxon>Rhizobiaceae</taxon>
        <taxon>Rhizobium/Agrobacterium group</taxon>
        <taxon>Pseudorhizobium</taxon>
    </lineage>
</organism>
<evidence type="ECO:0000313" key="10">
    <source>
        <dbReference type="Proteomes" id="UP000535501"/>
    </source>
</evidence>
<dbReference type="AlphaFoldDB" id="A0A7X0DBH5"/>
<evidence type="ECO:0000256" key="6">
    <source>
        <dbReference type="ARBA" id="ARBA00023136"/>
    </source>
</evidence>
<dbReference type="Pfam" id="PF02308">
    <property type="entry name" value="MgtC"/>
    <property type="match status" value="1"/>
</dbReference>
<gene>
    <name evidence="9" type="ORF">HNQ75_000523</name>
</gene>
<sequence>MSDVLAAEFSYTSPVDIRILFLRIFGALFLCGLIGLEREIRKNTAGIRTNMLISLAATIYALVTLHMLQTMGTGDTDTRMDPIRLVEAVTSGVAFLAAGVVVYTRGSVRGLTTGASMWLSASVGLTVGLGMWVVALIATLTGLVVLWLLRKTEIAVGIKEEDAG</sequence>
<evidence type="ECO:0000256" key="4">
    <source>
        <dbReference type="ARBA" id="ARBA00022692"/>
    </source>
</evidence>
<dbReference type="RefSeq" id="WP_077546661.1">
    <property type="nucleotide sequence ID" value="NZ_JACHEJ010000001.1"/>
</dbReference>
<dbReference type="Proteomes" id="UP000535501">
    <property type="component" value="Unassembled WGS sequence"/>
</dbReference>
<comment type="subcellular location">
    <subcellularLocation>
        <location evidence="7">Cell inner membrane</location>
        <topology evidence="7">Multi-pass membrane protein</topology>
    </subcellularLocation>
    <subcellularLocation>
        <location evidence="1">Cell membrane</location>
        <topology evidence="1">Multi-pass membrane protein</topology>
    </subcellularLocation>
</comment>
<feature type="transmembrane region" description="Helical" evidence="7">
    <location>
        <begin position="49"/>
        <end position="68"/>
    </location>
</feature>
<evidence type="ECO:0000259" key="8">
    <source>
        <dbReference type="Pfam" id="PF02308"/>
    </source>
</evidence>
<dbReference type="PANTHER" id="PTHR33778:SF1">
    <property type="entry name" value="MAGNESIUM TRANSPORTER YHID-RELATED"/>
    <property type="match status" value="1"/>
</dbReference>
<keyword evidence="7" id="KW-0997">Cell inner membrane</keyword>
<feature type="transmembrane region" description="Helical" evidence="7">
    <location>
        <begin position="118"/>
        <end position="149"/>
    </location>
</feature>
<keyword evidence="6 7" id="KW-0472">Membrane</keyword>
<dbReference type="InterPro" id="IPR049177">
    <property type="entry name" value="MgtC_SapB_SrpB_YhiD_N"/>
</dbReference>
<comment type="caution">
    <text evidence="9">The sequence shown here is derived from an EMBL/GenBank/DDBJ whole genome shotgun (WGS) entry which is preliminary data.</text>
</comment>
<name>A0A7X0DBH5_9HYPH</name>
<accession>A0A7X0DBH5</accession>
<dbReference type="GO" id="GO:0005886">
    <property type="term" value="C:plasma membrane"/>
    <property type="evidence" value="ECO:0007669"/>
    <property type="project" value="UniProtKB-SubCell"/>
</dbReference>
<dbReference type="EMBL" id="JACHEJ010000001">
    <property type="protein sequence ID" value="MBB6178580.1"/>
    <property type="molecule type" value="Genomic_DNA"/>
</dbReference>
<evidence type="ECO:0000256" key="2">
    <source>
        <dbReference type="ARBA" id="ARBA00009298"/>
    </source>
</evidence>
<keyword evidence="4 7" id="KW-0812">Transmembrane</keyword>
<comment type="similarity">
    <text evidence="2 7">Belongs to the MgtC/SapB family.</text>
</comment>
<evidence type="ECO:0000256" key="5">
    <source>
        <dbReference type="ARBA" id="ARBA00022989"/>
    </source>
</evidence>
<proteinExistence type="inferred from homology"/>
<evidence type="ECO:0000313" key="9">
    <source>
        <dbReference type="EMBL" id="MBB6178580.1"/>
    </source>
</evidence>
<evidence type="ECO:0000256" key="1">
    <source>
        <dbReference type="ARBA" id="ARBA00004651"/>
    </source>
</evidence>
<keyword evidence="10" id="KW-1185">Reference proteome</keyword>
<evidence type="ECO:0000256" key="3">
    <source>
        <dbReference type="ARBA" id="ARBA00022475"/>
    </source>
</evidence>